<feature type="compositionally biased region" description="Polar residues" evidence="13">
    <location>
        <begin position="1848"/>
        <end position="1876"/>
    </location>
</feature>
<dbReference type="CDD" id="cd21302">
    <property type="entry name" value="CH_AtFIM_like_rpt4"/>
    <property type="match status" value="1"/>
</dbReference>
<proteinExistence type="predicted"/>
<dbReference type="CDD" id="cd15566">
    <property type="entry name" value="PHD3_NSD"/>
    <property type="match status" value="1"/>
</dbReference>
<accession>A0AAD5NWC0</accession>
<feature type="compositionally biased region" description="Basic and acidic residues" evidence="13">
    <location>
        <begin position="1641"/>
        <end position="1656"/>
    </location>
</feature>
<dbReference type="CDD" id="cd21293">
    <property type="entry name" value="CH_AtFIM_like_rpt1"/>
    <property type="match status" value="1"/>
</dbReference>
<evidence type="ECO:0000313" key="16">
    <source>
        <dbReference type="Proteomes" id="UP001064489"/>
    </source>
</evidence>
<keyword evidence="11" id="KW-0539">Nucleus</keyword>
<dbReference type="Gene3D" id="3.30.40.10">
    <property type="entry name" value="Zinc/RING finger domain, C3HC4 (zinc finger)"/>
    <property type="match status" value="2"/>
</dbReference>
<sequence length="2122" mass="236706">MSSYVGVLVSDQWLQSQFTQVELRSLQSKFVLSRNHNGKVTVGDLPPLMAKLKTFSTMFTEEDIKGILAESYADTSDEIDFEAFLRAYLNLQGRAPKKVGDRKSLSSFLKAATTTLLHTINDSEKASYVAHINSYLGDDPFLKQFLPLDPATNDLINLAKDGVLLCKLINVAVPGTIDERAINTKRVLNPWERNENHTLCLNSAKAIGCTVVNIGEQDLVEGRPHLVLGLISQIIKIQLLADLNLKKTPQLVELVEDNNDVEELMGLAPEKILLKWMNFHLKKAGYKKPVTNFSSDLKDGEAYAYLLNVLAPEHCSPSTLDTKDPSERAKLVLDHAEKMDCKRYLTPTDIVEGSSNLNLAFVAQIFHQRSGLTTDNKKISYAEMMTDDVQTSREERCYRLWINSLGILTYCNNVFEDVRNGWILLEVLDKVSPGSVIWKQASRPPIKMPFRKVENCNQVIRIGKQLKFSLVNVGGNDIVQGNKKLILAFLWQLMRFNILQLLKNLRSRSQGKEITDADILKWANSKVKSSGRTSHMESFKDKSLSNGLFFLDLLSSVEPRVVNFNLVTKGESDEEKRLNATYIISVARKLGCSIFLLPEDIMEVNQKMILTLTASIMYWSLQQQVEEGESSPSPANGCSTATPDASPAPSISGEDEISSLGGEISNLTIDDAASDSTVSSLVENEETSVETPVETPVENPVYIMASSDDEVDFGPNSVSNYYFEDETDQPVSFAVLPIQWCENESPFGNKRCISLRGTADKGLQTIHKHVTAWKFDLTNVIPEILVLSKEKNWIKLLKPRKSFEETIRTVLITVHCISYAKRNPEASGKSLWDHLSRTFSLYEVRPSQNDLVDHIDLINEALKRDDSLAKSKFLVMFLEEKPRKKKISDQDGQTMTMSGFIVGDTDDVMNDVANEDESEEENDLFDSVCAFCDNGGDLLCCEGRCLRSFHPTVEAGEDNACETLDLTEEEVDAIQDFLCKNCEYKQHQCSACGKLGSSDKDKGAEVFLCASATCGHFYHPLCVSKLLFRDDEAAVENLQKSIAQGGSFTCPLHKCHVCKGGENKMDSETQFAVCRRCPKAYHRKCLPRKIAFEDEEKEGLITRAWEGLLPNNRILIYCLKHDIIGKLGTPSRDHIKFPHTEEEKTVVEGSKKKQKPELSSYRETVVSMKSSRFIKDSFPGKSAAKLAALKHSETMTKSERVSAVSDSSRKVKTADASKSSLKKYMKSASMGVNRSYTSDANKNNLGARLFAFMTQGDEQTELGKRDTPNSELTKTVTVTPARKKLNTELPPLDADAERSLLSIMEDAASSITLEDIQKKHRMPSTHAYSLKTYVDRTIKLGRVEGSVEAVQTALKKLEEENSSIEDAKAVCQPEVLDQIFRWKNKLKVYLAPFLHGMRYTSFGRHFTKVEKLQDIADRLHWYVQGGDMIVDFCCGANDFSCLMKKKLEATGKKCLYKNYDIFPAKNDFNFEMRDWFTVKPGELAPGSQLIMGLNPPFGVKAALANMFINKALEFNPKLLILIVPPETERLDKKKPPYDLVWEDEQFLSGKSFYLPGSVDENDKQMDQWNLVSPPLYLWSRRDWSAKHKAIAEKNGHIISREHEGSNLVKNSNETDIIDQVMEDDFGGDTSMLTDLALQNNEVEKPRQTATEGRKGSSSDSGSNRGLKDSHDYRRSQSSKNKRKRERRNKNSGSEMSGKSAADEQSGGRHTGSEIYHRSQANVIDGRSSAEGRPSKSVEVPPRTGFVDNNYPRLEPSMSRSHMQSGTACGENQSSIPGEMGGKSGISGKSPEDKQSGGRHPGSEIYLGNPGRSSPANVIESRSSAEVHPSRSIERPSQHFEPSMAGSLRTANVIESRSSAEVNPSRSIERPSQSVERPSQHFEPSMAGSLRTANVIESRSSAEVHPSRSIERPYRSIDRPSQSVVPSMAGSLRTAYGGTQASISDEMDWRYGMNNSDPYSNYRFSSGVNLGEQFTAGRGRDNADYLNHRPYMSNIERESDLRSQFGYYGQDPTGSDPIFGQLGSLPSVATYGHLGSANSTAFRMHSSVMQRYAPQLNDLNPVMTPNFRFEPLLPPPPPPPMGDVFYDRRAPMAGHQPDPFANPPSPHYPYPHPGPGSGGWLND</sequence>
<dbReference type="InterPro" id="IPR001965">
    <property type="entry name" value="Znf_PHD"/>
</dbReference>
<feature type="compositionally biased region" description="Polar residues" evidence="13">
    <location>
        <begin position="1810"/>
        <end position="1821"/>
    </location>
</feature>
<dbReference type="Gene3D" id="1.10.418.10">
    <property type="entry name" value="Calponin-like domain"/>
    <property type="match status" value="4"/>
</dbReference>
<dbReference type="GO" id="GO:0007015">
    <property type="term" value="P:actin filament organization"/>
    <property type="evidence" value="ECO:0007669"/>
    <property type="project" value="UniProtKB-ARBA"/>
</dbReference>
<dbReference type="Proteomes" id="UP001064489">
    <property type="component" value="Chromosome 3"/>
</dbReference>
<dbReference type="InterPro" id="IPR013083">
    <property type="entry name" value="Znf_RING/FYVE/PHD"/>
</dbReference>
<dbReference type="InterPro" id="IPR022702">
    <property type="entry name" value="Cytosine_MeTrfase1_RFD"/>
</dbReference>
<dbReference type="InterPro" id="IPR036872">
    <property type="entry name" value="CH_dom_sf"/>
</dbReference>
<evidence type="ECO:0000256" key="13">
    <source>
        <dbReference type="SAM" id="MobiDB-lite"/>
    </source>
</evidence>
<feature type="domain" description="Calponin-homology (CH)" evidence="14">
    <location>
        <begin position="267"/>
        <end position="370"/>
    </location>
</feature>
<feature type="compositionally biased region" description="Polar residues" evidence="13">
    <location>
        <begin position="1757"/>
        <end position="1775"/>
    </location>
</feature>
<comment type="subunit">
    <text evidence="3">Interacts with F-actin.</text>
</comment>
<keyword evidence="7" id="KW-0863">Zinc-finger</keyword>
<keyword evidence="12" id="KW-0175">Coiled coil</keyword>
<dbReference type="Pfam" id="PF23004">
    <property type="entry name" value="PHDvar_NSD"/>
    <property type="match status" value="1"/>
</dbReference>
<keyword evidence="9" id="KW-0009">Actin-binding</keyword>
<dbReference type="EMBL" id="JAJSOW010000100">
    <property type="protein sequence ID" value="KAI9185014.1"/>
    <property type="molecule type" value="Genomic_DNA"/>
</dbReference>
<evidence type="ECO:0000256" key="8">
    <source>
        <dbReference type="ARBA" id="ARBA00022833"/>
    </source>
</evidence>
<feature type="region of interest" description="Disordered" evidence="13">
    <location>
        <begin position="1637"/>
        <end position="1924"/>
    </location>
</feature>
<evidence type="ECO:0000256" key="11">
    <source>
        <dbReference type="ARBA" id="ARBA00023242"/>
    </source>
</evidence>
<feature type="region of interest" description="Disordered" evidence="13">
    <location>
        <begin position="627"/>
        <end position="657"/>
    </location>
</feature>
<keyword evidence="5" id="KW-0479">Metal-binding</keyword>
<feature type="compositionally biased region" description="Polar residues" evidence="13">
    <location>
        <begin position="627"/>
        <end position="643"/>
    </location>
</feature>
<evidence type="ECO:0000256" key="9">
    <source>
        <dbReference type="ARBA" id="ARBA00023203"/>
    </source>
</evidence>
<dbReference type="GO" id="GO:0005856">
    <property type="term" value="C:cytoskeleton"/>
    <property type="evidence" value="ECO:0007669"/>
    <property type="project" value="UniProtKB-SubCell"/>
</dbReference>
<reference evidence="15" key="2">
    <citation type="submission" date="2023-02" db="EMBL/GenBank/DDBJ databases">
        <authorList>
            <person name="Swenson N.G."/>
            <person name="Wegrzyn J.L."/>
            <person name="Mcevoy S.L."/>
        </authorList>
    </citation>
    <scope>NUCLEOTIDE SEQUENCE</scope>
    <source>
        <strain evidence="15">91603</strain>
        <tissue evidence="15">Leaf</tissue>
    </source>
</reference>
<dbReference type="CDD" id="cd21296">
    <property type="entry name" value="CH_AtFIM_like_rpt2"/>
    <property type="match status" value="1"/>
</dbReference>
<evidence type="ECO:0000256" key="10">
    <source>
        <dbReference type="ARBA" id="ARBA00023212"/>
    </source>
</evidence>
<evidence type="ECO:0000256" key="4">
    <source>
        <dbReference type="ARBA" id="ARBA00022490"/>
    </source>
</evidence>
<feature type="domain" description="Calponin-homology (CH)" evidence="14">
    <location>
        <begin position="392"/>
        <end position="498"/>
    </location>
</feature>
<evidence type="ECO:0000313" key="15">
    <source>
        <dbReference type="EMBL" id="KAI9185014.1"/>
    </source>
</evidence>
<organism evidence="15 16">
    <name type="scientific">Acer negundo</name>
    <name type="common">Box elder</name>
    <dbReference type="NCBI Taxonomy" id="4023"/>
    <lineage>
        <taxon>Eukaryota</taxon>
        <taxon>Viridiplantae</taxon>
        <taxon>Streptophyta</taxon>
        <taxon>Embryophyta</taxon>
        <taxon>Tracheophyta</taxon>
        <taxon>Spermatophyta</taxon>
        <taxon>Magnoliopsida</taxon>
        <taxon>eudicotyledons</taxon>
        <taxon>Gunneridae</taxon>
        <taxon>Pentapetalae</taxon>
        <taxon>rosids</taxon>
        <taxon>malvids</taxon>
        <taxon>Sapindales</taxon>
        <taxon>Sapindaceae</taxon>
        <taxon>Hippocastanoideae</taxon>
        <taxon>Acereae</taxon>
        <taxon>Acer</taxon>
    </lineage>
</organism>
<dbReference type="Pfam" id="PF22908">
    <property type="entry name" value="PHD_NSD"/>
    <property type="match status" value="1"/>
</dbReference>
<feature type="domain" description="Calponin-homology (CH)" evidence="14">
    <location>
        <begin position="122"/>
        <end position="239"/>
    </location>
</feature>
<dbReference type="CDD" id="cd15565">
    <property type="entry name" value="PHD2_NSD"/>
    <property type="match status" value="1"/>
</dbReference>
<dbReference type="InterPro" id="IPR055198">
    <property type="entry name" value="NSD_PHD"/>
</dbReference>
<evidence type="ECO:0000256" key="2">
    <source>
        <dbReference type="ARBA" id="ARBA00004245"/>
    </source>
</evidence>
<dbReference type="Pfam" id="PF12047">
    <property type="entry name" value="DNMT1-RFD"/>
    <property type="match status" value="1"/>
</dbReference>
<dbReference type="SUPFAM" id="SSF47576">
    <property type="entry name" value="Calponin-homology domain, CH-domain"/>
    <property type="match status" value="1"/>
</dbReference>
<dbReference type="GO" id="GO:0008270">
    <property type="term" value="F:zinc ion binding"/>
    <property type="evidence" value="ECO:0007669"/>
    <property type="project" value="UniProtKB-KW"/>
</dbReference>
<dbReference type="InterPro" id="IPR058939">
    <property type="entry name" value="Mtase_EDM2"/>
</dbReference>
<dbReference type="PANTHER" id="PTHR46235">
    <property type="entry name" value="PHD FINGER-CONTAINING PROTEIN DDB_G0268158"/>
    <property type="match status" value="1"/>
</dbReference>
<dbReference type="GO" id="GO:0003779">
    <property type="term" value="F:actin binding"/>
    <property type="evidence" value="ECO:0007669"/>
    <property type="project" value="UniProtKB-KW"/>
</dbReference>
<dbReference type="FunFam" id="1.10.418.10:FF:000031">
    <property type="entry name" value="Fimbrin-2 like"/>
    <property type="match status" value="1"/>
</dbReference>
<feature type="coiled-coil region" evidence="12">
    <location>
        <begin position="1340"/>
        <end position="1370"/>
    </location>
</feature>
<dbReference type="SMART" id="SM00249">
    <property type="entry name" value="PHD"/>
    <property type="match status" value="3"/>
</dbReference>
<dbReference type="GO" id="GO:0005634">
    <property type="term" value="C:nucleus"/>
    <property type="evidence" value="ECO:0007669"/>
    <property type="project" value="UniProtKB-SubCell"/>
</dbReference>
<gene>
    <name evidence="15" type="ORF">LWI28_003407</name>
</gene>
<dbReference type="Pfam" id="PF26055">
    <property type="entry name" value="Mtase_EDM2"/>
    <property type="match status" value="1"/>
</dbReference>
<feature type="compositionally biased region" description="Basic and acidic residues" evidence="13">
    <location>
        <begin position="1822"/>
        <end position="1837"/>
    </location>
</feature>
<feature type="compositionally biased region" description="Basic and acidic residues" evidence="13">
    <location>
        <begin position="1665"/>
        <end position="1674"/>
    </location>
</feature>
<evidence type="ECO:0000256" key="6">
    <source>
        <dbReference type="ARBA" id="ARBA00022737"/>
    </source>
</evidence>
<dbReference type="FunFam" id="1.10.418.10:FF:000034">
    <property type="entry name" value="Fimbrin-2 like"/>
    <property type="match status" value="1"/>
</dbReference>
<feature type="domain" description="Calponin-homology (CH)" evidence="14">
    <location>
        <begin position="513"/>
        <end position="621"/>
    </location>
</feature>
<evidence type="ECO:0000256" key="5">
    <source>
        <dbReference type="ARBA" id="ARBA00022723"/>
    </source>
</evidence>
<keyword evidence="4" id="KW-0963">Cytoplasm</keyword>
<dbReference type="SMART" id="SM00033">
    <property type="entry name" value="CH"/>
    <property type="match status" value="4"/>
</dbReference>
<comment type="caution">
    <text evidence="15">The sequence shown here is derived from an EMBL/GenBank/DDBJ whole genome shotgun (WGS) entry which is preliminary data.</text>
</comment>
<keyword evidence="16" id="KW-1185">Reference proteome</keyword>
<comment type="subcellular location">
    <subcellularLocation>
        <location evidence="2">Cytoplasm</location>
        <location evidence="2">Cytoskeleton</location>
    </subcellularLocation>
    <subcellularLocation>
        <location evidence="1">Nucleus</location>
    </subcellularLocation>
</comment>
<evidence type="ECO:0000256" key="3">
    <source>
        <dbReference type="ARBA" id="ARBA00011385"/>
    </source>
</evidence>
<feature type="compositionally biased region" description="Pro residues" evidence="13">
    <location>
        <begin position="2099"/>
        <end position="2113"/>
    </location>
</feature>
<evidence type="ECO:0000256" key="12">
    <source>
        <dbReference type="SAM" id="Coils"/>
    </source>
</evidence>
<dbReference type="InterPro" id="IPR055197">
    <property type="entry name" value="PHDvar_NSD"/>
</dbReference>
<dbReference type="CDD" id="cd21299">
    <property type="entry name" value="CH_AtFIM_like_rpt3"/>
    <property type="match status" value="1"/>
</dbReference>
<keyword evidence="6" id="KW-0677">Repeat</keyword>
<evidence type="ECO:0000259" key="14">
    <source>
        <dbReference type="PROSITE" id="PS50021"/>
    </source>
</evidence>
<keyword evidence="8" id="KW-0862">Zinc</keyword>
<protein>
    <recommendedName>
        <fullName evidence="14">Calponin-homology (CH) domain-containing protein</fullName>
    </recommendedName>
</protein>
<dbReference type="InterPro" id="IPR001715">
    <property type="entry name" value="CH_dom"/>
</dbReference>
<dbReference type="Pfam" id="PF00307">
    <property type="entry name" value="CH"/>
    <property type="match status" value="4"/>
</dbReference>
<feature type="region of interest" description="Disordered" evidence="13">
    <location>
        <begin position="2073"/>
        <end position="2122"/>
    </location>
</feature>
<evidence type="ECO:0000256" key="7">
    <source>
        <dbReference type="ARBA" id="ARBA00022771"/>
    </source>
</evidence>
<dbReference type="PANTHER" id="PTHR46235:SF3">
    <property type="entry name" value="PHD FINGER-CONTAINING PROTEIN DDB_G0268158"/>
    <property type="match status" value="1"/>
</dbReference>
<dbReference type="FunFam" id="1.10.418.10:FF:000045">
    <property type="entry name" value="Fimbrin-1 isoform A"/>
    <property type="match status" value="1"/>
</dbReference>
<evidence type="ECO:0000256" key="1">
    <source>
        <dbReference type="ARBA" id="ARBA00004123"/>
    </source>
</evidence>
<keyword evidence="10" id="KW-0206">Cytoskeleton</keyword>
<dbReference type="FunFam" id="1.10.418.10:FF:000041">
    <property type="entry name" value="Fimbrin-2 isoform A"/>
    <property type="match status" value="1"/>
</dbReference>
<dbReference type="PROSITE" id="PS50021">
    <property type="entry name" value="CH"/>
    <property type="match status" value="4"/>
</dbReference>
<dbReference type="InterPro" id="IPR011992">
    <property type="entry name" value="EF-hand-dom_pair"/>
</dbReference>
<feature type="compositionally biased region" description="Basic and acidic residues" evidence="13">
    <location>
        <begin position="1899"/>
        <end position="1917"/>
    </location>
</feature>
<dbReference type="SUPFAM" id="SSF47473">
    <property type="entry name" value="EF-hand"/>
    <property type="match status" value="1"/>
</dbReference>
<reference evidence="15" key="1">
    <citation type="journal article" date="2022" name="Plant J.">
        <title>Strategies of tolerance reflected in two North American maple genomes.</title>
        <authorList>
            <person name="McEvoy S.L."/>
            <person name="Sezen U.U."/>
            <person name="Trouern-Trend A."/>
            <person name="McMahon S.M."/>
            <person name="Schaberg P.G."/>
            <person name="Yang J."/>
            <person name="Wegrzyn J.L."/>
            <person name="Swenson N.G."/>
        </authorList>
    </citation>
    <scope>NUCLEOTIDE SEQUENCE</scope>
    <source>
        <strain evidence="15">91603</strain>
    </source>
</reference>
<name>A0AAD5NWC0_ACENE</name>
<dbReference type="GO" id="GO:0006338">
    <property type="term" value="P:chromatin remodeling"/>
    <property type="evidence" value="ECO:0007669"/>
    <property type="project" value="UniProtKB-ARBA"/>
</dbReference>
<feature type="compositionally biased region" description="Basic residues" evidence="13">
    <location>
        <begin position="1679"/>
        <end position="1689"/>
    </location>
</feature>